<sequence length="220" mass="23218">MLQNGGAAALLQRGQRPADRPAAALGGAEPGGVVAADLDGDGALDLMVTNLGSDDISLLRGDGSGGFAPQILIPVLAGPRTVGVADLDADGILDLLVAGRVGLLALRGLGDLRYAPIGTALPYRANGPLYWWDESAKLCDRDGDSYPDVMLALRDFDEGSERIAQIHGGPDLRFRGLEFVVSEKFLTLIACADFDEDGLDDLLYARRPDMQLFIVLTAGR</sequence>
<name>A0ABT5BMB2_9BACT</name>
<protein>
    <submittedName>
        <fullName evidence="2">VCBS repeat-containing protein</fullName>
    </submittedName>
</protein>
<evidence type="ECO:0000313" key="3">
    <source>
        <dbReference type="Proteomes" id="UP001217838"/>
    </source>
</evidence>
<dbReference type="InterPro" id="IPR028994">
    <property type="entry name" value="Integrin_alpha_N"/>
</dbReference>
<dbReference type="RefSeq" id="WP_272010245.1">
    <property type="nucleotide sequence ID" value="NZ_JAQNDN010000027.1"/>
</dbReference>
<dbReference type="PANTHER" id="PTHR46580:SF4">
    <property type="entry name" value="ATP_GTP-BINDING PROTEIN"/>
    <property type="match status" value="1"/>
</dbReference>
<keyword evidence="3" id="KW-1185">Reference proteome</keyword>
<dbReference type="Pfam" id="PF13517">
    <property type="entry name" value="FG-GAP_3"/>
    <property type="match status" value="1"/>
</dbReference>
<proteinExistence type="predicted"/>
<keyword evidence="1" id="KW-0732">Signal</keyword>
<dbReference type="EMBL" id="JAQNDN010000027">
    <property type="protein sequence ID" value="MDC0675298.1"/>
    <property type="molecule type" value="Genomic_DNA"/>
</dbReference>
<evidence type="ECO:0000256" key="1">
    <source>
        <dbReference type="ARBA" id="ARBA00022729"/>
    </source>
</evidence>
<gene>
    <name evidence="2" type="ORF">POL58_46580</name>
</gene>
<dbReference type="Proteomes" id="UP001217838">
    <property type="component" value="Unassembled WGS sequence"/>
</dbReference>
<comment type="caution">
    <text evidence="2">The sequence shown here is derived from an EMBL/GenBank/DDBJ whole genome shotgun (WGS) entry which is preliminary data.</text>
</comment>
<reference evidence="2 3" key="1">
    <citation type="submission" date="2022-11" db="EMBL/GenBank/DDBJ databases">
        <title>Minimal conservation of predation-associated metabolite biosynthetic gene clusters underscores biosynthetic potential of Myxococcota including descriptions for ten novel species: Archangium lansinium sp. nov., Myxococcus landrumus sp. nov., Nannocystis bai.</title>
        <authorList>
            <person name="Ahearne A."/>
            <person name="Stevens C."/>
            <person name="Dowd S."/>
        </authorList>
    </citation>
    <scope>NUCLEOTIDE SEQUENCE [LARGE SCALE GENOMIC DNA]</scope>
    <source>
        <strain evidence="2 3">NCELM</strain>
    </source>
</reference>
<organism evidence="2 3">
    <name type="scientific">Nannocystis radixulma</name>
    <dbReference type="NCBI Taxonomy" id="2995305"/>
    <lineage>
        <taxon>Bacteria</taxon>
        <taxon>Pseudomonadati</taxon>
        <taxon>Myxococcota</taxon>
        <taxon>Polyangia</taxon>
        <taxon>Nannocystales</taxon>
        <taxon>Nannocystaceae</taxon>
        <taxon>Nannocystis</taxon>
    </lineage>
</organism>
<evidence type="ECO:0000313" key="2">
    <source>
        <dbReference type="EMBL" id="MDC0675298.1"/>
    </source>
</evidence>
<dbReference type="PANTHER" id="PTHR46580">
    <property type="entry name" value="SENSOR KINASE-RELATED"/>
    <property type="match status" value="1"/>
</dbReference>
<dbReference type="SUPFAM" id="SSF69318">
    <property type="entry name" value="Integrin alpha N-terminal domain"/>
    <property type="match status" value="1"/>
</dbReference>
<dbReference type="InterPro" id="IPR013517">
    <property type="entry name" value="FG-GAP"/>
</dbReference>
<accession>A0ABT5BMB2</accession>